<keyword evidence="1" id="KW-0489">Methyltransferase</keyword>
<keyword evidence="1" id="KW-0808">Transferase</keyword>
<sequence>MEERLAQLAKMVDQGARIADIGTDHAYLPIELVKDGKVNFAVASDVAKGPLQNAQDDIEQAGLLTQISTRLGSGLSTIREEDKIDTVIIAGMGGKLMVDLLEKAKENKQVYPTLILEPNVGEANVRSWLSNNNYKIIQEKIIKVAGHIYELIKAEHSHKAVPLSLKDIIFGPILVKEKNEVFHEKWTNQLAYQKNLINNLSKAKNINTEKINQSKELIKMIKEVIEK</sequence>
<accession>A0ABS4MCJ5</accession>
<evidence type="ECO:0000313" key="2">
    <source>
        <dbReference type="Proteomes" id="UP001519292"/>
    </source>
</evidence>
<dbReference type="PANTHER" id="PTHR38451:SF1">
    <property type="entry name" value="TRNA (ADENINE(22)-N(1))-METHYLTRANSFERASE"/>
    <property type="match status" value="1"/>
</dbReference>
<evidence type="ECO:0000313" key="1">
    <source>
        <dbReference type="EMBL" id="MBP2057061.1"/>
    </source>
</evidence>
<dbReference type="PIRSF" id="PIRSF018637">
    <property type="entry name" value="TrmK"/>
    <property type="match status" value="1"/>
</dbReference>
<protein>
    <submittedName>
        <fullName evidence="1">tRNA (Adenine22-N1)-methyltransferase</fullName>
        <ecNumber evidence="1">2.1.1.217</ecNumber>
    </submittedName>
</protein>
<proteinExistence type="predicted"/>
<dbReference type="GO" id="GO:0160105">
    <property type="term" value="F:tRNA (adenine(22)-N1)-methyltransferase activity"/>
    <property type="evidence" value="ECO:0007669"/>
    <property type="project" value="UniProtKB-EC"/>
</dbReference>
<dbReference type="Pfam" id="PF04816">
    <property type="entry name" value="TrmK"/>
    <property type="match status" value="1"/>
</dbReference>
<dbReference type="GO" id="GO:0032259">
    <property type="term" value="P:methylation"/>
    <property type="evidence" value="ECO:0007669"/>
    <property type="project" value="UniProtKB-KW"/>
</dbReference>
<organism evidence="1 2">
    <name type="scientific">Lactobacillus colini</name>
    <dbReference type="NCBI Taxonomy" id="1819254"/>
    <lineage>
        <taxon>Bacteria</taxon>
        <taxon>Bacillati</taxon>
        <taxon>Bacillota</taxon>
        <taxon>Bacilli</taxon>
        <taxon>Lactobacillales</taxon>
        <taxon>Lactobacillaceae</taxon>
        <taxon>Lactobacillus</taxon>
    </lineage>
</organism>
<keyword evidence="2" id="KW-1185">Reference proteome</keyword>
<dbReference type="Gene3D" id="1.10.287.1890">
    <property type="match status" value="1"/>
</dbReference>
<dbReference type="EC" id="2.1.1.217" evidence="1"/>
<gene>
    <name evidence="1" type="ORF">J2Z60_000223</name>
</gene>
<dbReference type="Gene3D" id="3.40.50.150">
    <property type="entry name" value="Vaccinia Virus protein VP39"/>
    <property type="match status" value="1"/>
</dbReference>
<dbReference type="InterPro" id="IPR029063">
    <property type="entry name" value="SAM-dependent_MTases_sf"/>
</dbReference>
<dbReference type="Proteomes" id="UP001519292">
    <property type="component" value="Unassembled WGS sequence"/>
</dbReference>
<dbReference type="PANTHER" id="PTHR38451">
    <property type="entry name" value="TRNA (ADENINE(22)-N(1))-METHYLTRANSFERASE"/>
    <property type="match status" value="1"/>
</dbReference>
<dbReference type="SUPFAM" id="SSF53335">
    <property type="entry name" value="S-adenosyl-L-methionine-dependent methyltransferases"/>
    <property type="match status" value="1"/>
</dbReference>
<dbReference type="InterPro" id="IPR006901">
    <property type="entry name" value="TrmK"/>
</dbReference>
<dbReference type="EMBL" id="JAGGLU010000001">
    <property type="protein sequence ID" value="MBP2057061.1"/>
    <property type="molecule type" value="Genomic_DNA"/>
</dbReference>
<comment type="caution">
    <text evidence="1">The sequence shown here is derived from an EMBL/GenBank/DDBJ whole genome shotgun (WGS) entry which is preliminary data.</text>
</comment>
<reference evidence="1 2" key="1">
    <citation type="submission" date="2021-03" db="EMBL/GenBank/DDBJ databases">
        <title>Genomic Encyclopedia of Type Strains, Phase IV (KMG-IV): sequencing the most valuable type-strain genomes for metagenomic binning, comparative biology and taxonomic classification.</title>
        <authorList>
            <person name="Goeker M."/>
        </authorList>
    </citation>
    <scope>NUCLEOTIDE SEQUENCE [LARGE SCALE GENOMIC DNA]</scope>
    <source>
        <strain evidence="1 2">DSM 101872</strain>
    </source>
</reference>
<name>A0ABS4MCJ5_9LACO</name>
<dbReference type="RefSeq" id="WP_209685529.1">
    <property type="nucleotide sequence ID" value="NZ_JAGGLU010000001.1"/>
</dbReference>